<keyword evidence="4 13" id="KW-0808">Transferase</keyword>
<protein>
    <recommendedName>
        <fullName evidence="13">Diacylglycerol kinase</fullName>
        <shortName evidence="13">DAG kinase</shortName>
        <ecNumber evidence="13">2.7.1.107</ecNumber>
    </recommendedName>
</protein>
<evidence type="ECO:0000256" key="2">
    <source>
        <dbReference type="ARBA" id="ARBA00004370"/>
    </source>
</evidence>
<organism evidence="20">
    <name type="scientific">Enterobius vermicularis</name>
    <name type="common">Human pinworm</name>
    <dbReference type="NCBI Taxonomy" id="51028"/>
    <lineage>
        <taxon>Eukaryota</taxon>
        <taxon>Metazoa</taxon>
        <taxon>Ecdysozoa</taxon>
        <taxon>Nematoda</taxon>
        <taxon>Chromadorea</taxon>
        <taxon>Rhabditida</taxon>
        <taxon>Spirurina</taxon>
        <taxon>Oxyuridomorpha</taxon>
        <taxon>Oxyuroidea</taxon>
        <taxon>Oxyuridae</taxon>
        <taxon>Enterobius</taxon>
    </lineage>
</organism>
<dbReference type="GO" id="GO:0016020">
    <property type="term" value="C:membrane"/>
    <property type="evidence" value="ECO:0007669"/>
    <property type="project" value="UniProtKB-SubCell"/>
</dbReference>
<dbReference type="PROSITE" id="PS00479">
    <property type="entry name" value="ZF_DAG_PE_1"/>
    <property type="match status" value="2"/>
</dbReference>
<evidence type="ECO:0000256" key="10">
    <source>
        <dbReference type="ARBA" id="ARBA00022833"/>
    </source>
</evidence>
<evidence type="ECO:0000313" key="19">
    <source>
        <dbReference type="Proteomes" id="UP000274131"/>
    </source>
</evidence>
<comment type="similarity">
    <text evidence="3 13">Belongs to the eukaryotic diacylglycerol kinase family.</text>
</comment>
<dbReference type="Pfam" id="PF00781">
    <property type="entry name" value="DAGK_cat"/>
    <property type="match status" value="1"/>
</dbReference>
<feature type="domain" description="DAGKc" evidence="16">
    <location>
        <begin position="550"/>
        <end position="688"/>
    </location>
</feature>
<dbReference type="Pfam" id="PF00130">
    <property type="entry name" value="C1_1"/>
    <property type="match status" value="2"/>
</dbReference>
<dbReference type="SMART" id="SM00314">
    <property type="entry name" value="RA"/>
    <property type="match status" value="2"/>
</dbReference>
<dbReference type="InterPro" id="IPR017438">
    <property type="entry name" value="ATP-NAD_kinase_N"/>
</dbReference>
<dbReference type="WBParaSite" id="EVEC_0001014501-mRNA-1">
    <property type="protein sequence ID" value="EVEC_0001014501-mRNA-1"/>
    <property type="gene ID" value="EVEC_0001014501"/>
</dbReference>
<dbReference type="InterPro" id="IPR037607">
    <property type="entry name" value="DGK"/>
</dbReference>
<dbReference type="Gene3D" id="3.10.20.90">
    <property type="entry name" value="Phosphatidylinositol 3-kinase Catalytic Subunit, Chain A, domain 1"/>
    <property type="match status" value="1"/>
</dbReference>
<feature type="domain" description="Ras-associating" evidence="17">
    <location>
        <begin position="361"/>
        <end position="459"/>
    </location>
</feature>
<keyword evidence="9 13" id="KW-0418">Kinase</keyword>
<dbReference type="AlphaFoldDB" id="A0A0N4VH44"/>
<comment type="subcellular location">
    <subcellularLocation>
        <location evidence="2">Membrane</location>
    </subcellularLocation>
</comment>
<feature type="domain" description="Phorbol-ester/DAG-type" evidence="15">
    <location>
        <begin position="83"/>
        <end position="131"/>
    </location>
</feature>
<dbReference type="SMART" id="SM00109">
    <property type="entry name" value="C1"/>
    <property type="match status" value="3"/>
</dbReference>
<dbReference type="PROSITE" id="PS50146">
    <property type="entry name" value="DAGK"/>
    <property type="match status" value="1"/>
</dbReference>
<gene>
    <name evidence="18" type="ORF">EVEC_LOCUS9490</name>
</gene>
<dbReference type="SUPFAM" id="SSF57889">
    <property type="entry name" value="Cysteine-rich domain"/>
    <property type="match status" value="3"/>
</dbReference>
<dbReference type="InterPro" id="IPR046349">
    <property type="entry name" value="C1-like_sf"/>
</dbReference>
<feature type="region of interest" description="Disordered" evidence="14">
    <location>
        <begin position="902"/>
        <end position="964"/>
    </location>
</feature>
<evidence type="ECO:0000256" key="6">
    <source>
        <dbReference type="ARBA" id="ARBA00022737"/>
    </source>
</evidence>
<dbReference type="InterPro" id="IPR056392">
    <property type="entry name" value="DGKtheta_RBD"/>
</dbReference>
<dbReference type="EMBL" id="UXUI01010086">
    <property type="protein sequence ID" value="VDD94739.1"/>
    <property type="molecule type" value="Genomic_DNA"/>
</dbReference>
<keyword evidence="7 13" id="KW-0547">Nucleotide-binding</keyword>
<keyword evidence="12" id="KW-0472">Membrane</keyword>
<dbReference type="InterPro" id="IPR029071">
    <property type="entry name" value="Ubiquitin-like_domsf"/>
</dbReference>
<dbReference type="Pfam" id="PF24099">
    <property type="entry name" value="RBD_DGKtheta"/>
    <property type="match status" value="1"/>
</dbReference>
<sequence>MAAEGHNVDANLMAIERDHGHYFVRKTCGKPAYCHHCCEKIWGMLTQVYVCEVCNFVCHDRCLKTVVSYCSSVALQLIKNPVAHTWSEPSHIKKKFCCVCRKRTEESLSIECEVCDYYVHVDCQDLAVSDCKEAATFVPNLDKNSQIQHHHMRECNLPRDSRCIVCKKNCSSYECLAGMKCAWCAATAHAVCYRQMPPECDFGALRKIMLPPYAVTIPRNELPMEQLLNIHVTQAEPATPTSGASTKPVLEEIPSLDDSRDDTETLCVFDGNSSLRHQVFRTATIPKTASVQQIKRVMNRFQEVAMRRFHITDNPELYYISQILTDEGEEEVLEDPVPLRNVKRPEGRRARIFLRYKDDPEKVSVKIYGGWLRVPTTFCTLVVTRETLVQDAIAEALEQFGLDPTIANRYNLVEVSLERGVAERTANPQENMLQLVRNLRKDSLRRYHVVRFYVQEKEDPHDHAVFVGNLPVSLAQRQYERILLRLLGAKGEKPFTAIGPIYFEYGSLVITFNSAKAATSAVQRLQNSVYEDKKLIVLCLPNVQPRMLHSDCEPLLVLVNVKSGGCQGVELIKSFRRLLNPFQVFDVVKGGPLVGLYVFRNIPKYKILVCGGDGTIGWVLQCLDIVKQDSACFSPPCGIVPLGTGNDLSRVLRWGGGYTGEENPMDILKDVIEAEEVRLDRWAVVFHEEERSQPPTTSGSEACAERDQMMNNPEDQTSMIIMNNYFGIGIDADVCLKFHNKRDANPEKFSSRLFNKTQYVKIGLQKAFFERTCKDLWKRIELEVDGKEIELPNIEGIVVLNLLSWGSGANPWGTAKEEGQFQKPTHYDGLLEVVGISDVSRLGLIQSKLSAGIRIAQGGSIRITTHEEWPVQVDGEPHIQPPGTITILKSALKAKMLKKVKKSRRFGGGQQSANRVSQNEGSPATYGVHPAGPPIAESELGRKSASDEAHSAANEDDEEGDAFL</sequence>
<dbReference type="Gene3D" id="3.30.60.20">
    <property type="match status" value="3"/>
</dbReference>
<keyword evidence="5" id="KW-0479">Metal-binding</keyword>
<dbReference type="STRING" id="51028.A0A0N4VH44"/>
<reference evidence="18 19" key="2">
    <citation type="submission" date="2018-10" db="EMBL/GenBank/DDBJ databases">
        <authorList>
            <consortium name="Pathogen Informatics"/>
        </authorList>
    </citation>
    <scope>NUCLEOTIDE SEQUENCE [LARGE SCALE GENOMIC DNA]</scope>
</reference>
<dbReference type="InterPro" id="IPR016064">
    <property type="entry name" value="NAD/diacylglycerol_kinase_sf"/>
</dbReference>
<evidence type="ECO:0000256" key="5">
    <source>
        <dbReference type="ARBA" id="ARBA00022723"/>
    </source>
</evidence>
<dbReference type="InterPro" id="IPR000159">
    <property type="entry name" value="RA_dom"/>
</dbReference>
<dbReference type="PANTHER" id="PTHR11255:SF54">
    <property type="entry name" value="DIACYLGLYCEROL KINASE THETA"/>
    <property type="match status" value="1"/>
</dbReference>
<feature type="compositionally biased region" description="Basic and acidic residues" evidence="14">
    <location>
        <begin position="939"/>
        <end position="950"/>
    </location>
</feature>
<evidence type="ECO:0000256" key="12">
    <source>
        <dbReference type="ARBA" id="ARBA00023136"/>
    </source>
</evidence>
<evidence type="ECO:0000313" key="18">
    <source>
        <dbReference type="EMBL" id="VDD94739.1"/>
    </source>
</evidence>
<evidence type="ECO:0000313" key="20">
    <source>
        <dbReference type="WBParaSite" id="EVEC_0001014501-mRNA-1"/>
    </source>
</evidence>
<dbReference type="InterPro" id="IPR001206">
    <property type="entry name" value="Diacylglycerol_kinase_cat_dom"/>
</dbReference>
<dbReference type="CDD" id="cd20854">
    <property type="entry name" value="C1_DGKtheta_typeV_rpt3"/>
    <property type="match status" value="1"/>
</dbReference>
<dbReference type="Gene3D" id="2.60.200.40">
    <property type="match status" value="1"/>
</dbReference>
<dbReference type="GO" id="GO:0007200">
    <property type="term" value="P:phospholipase C-activating G protein-coupled receptor signaling pathway"/>
    <property type="evidence" value="ECO:0007669"/>
    <property type="project" value="InterPro"/>
</dbReference>
<evidence type="ECO:0000256" key="11">
    <source>
        <dbReference type="ARBA" id="ARBA00022840"/>
    </source>
</evidence>
<dbReference type="EC" id="2.7.1.107" evidence="13"/>
<evidence type="ECO:0000256" key="9">
    <source>
        <dbReference type="ARBA" id="ARBA00022777"/>
    </source>
</evidence>
<keyword evidence="11 13" id="KW-0067">ATP-binding</keyword>
<dbReference type="Pfam" id="PF00609">
    <property type="entry name" value="DAGK_acc"/>
    <property type="match status" value="1"/>
</dbReference>
<dbReference type="Pfam" id="PF00788">
    <property type="entry name" value="RA"/>
    <property type="match status" value="2"/>
</dbReference>
<evidence type="ECO:0000256" key="3">
    <source>
        <dbReference type="ARBA" id="ARBA00009280"/>
    </source>
</evidence>
<evidence type="ECO:0000256" key="8">
    <source>
        <dbReference type="ARBA" id="ARBA00022771"/>
    </source>
</evidence>
<dbReference type="GO" id="GO:0005524">
    <property type="term" value="F:ATP binding"/>
    <property type="evidence" value="ECO:0007669"/>
    <property type="project" value="UniProtKB-KW"/>
</dbReference>
<dbReference type="InterPro" id="IPR002219">
    <property type="entry name" value="PKC_DAG/PE"/>
</dbReference>
<evidence type="ECO:0000256" key="7">
    <source>
        <dbReference type="ARBA" id="ARBA00022741"/>
    </source>
</evidence>
<reference evidence="20" key="1">
    <citation type="submission" date="2017-02" db="UniProtKB">
        <authorList>
            <consortium name="WormBaseParasite"/>
        </authorList>
    </citation>
    <scope>IDENTIFICATION</scope>
</reference>
<keyword evidence="6" id="KW-0677">Repeat</keyword>
<dbReference type="PROSITE" id="PS50200">
    <property type="entry name" value="RA"/>
    <property type="match status" value="2"/>
</dbReference>
<dbReference type="OrthoDB" id="242257at2759"/>
<evidence type="ECO:0000259" key="16">
    <source>
        <dbReference type="PROSITE" id="PS50146"/>
    </source>
</evidence>
<dbReference type="FunFam" id="2.60.200.40:FF:000004">
    <property type="entry name" value="Diacylglycerol kinase"/>
    <property type="match status" value="1"/>
</dbReference>
<dbReference type="SMART" id="SM00046">
    <property type="entry name" value="DAGKc"/>
    <property type="match status" value="1"/>
</dbReference>
<keyword evidence="19" id="KW-1185">Reference proteome</keyword>
<dbReference type="CDD" id="cd20803">
    <property type="entry name" value="C1_DGKtheta_typeV_rpt1"/>
    <property type="match status" value="1"/>
</dbReference>
<feature type="domain" description="Phorbol-ester/DAG-type" evidence="15">
    <location>
        <begin position="20"/>
        <end position="70"/>
    </location>
</feature>
<feature type="domain" description="Phorbol-ester/DAG-type" evidence="15">
    <location>
        <begin position="149"/>
        <end position="200"/>
    </location>
</feature>
<accession>A0A0N4VH44</accession>
<comment type="catalytic activity">
    <reaction evidence="1 13">
        <text>a 1,2-diacyl-sn-glycerol + ATP = a 1,2-diacyl-sn-glycero-3-phosphate + ADP + H(+)</text>
        <dbReference type="Rhea" id="RHEA:10272"/>
        <dbReference type="ChEBI" id="CHEBI:15378"/>
        <dbReference type="ChEBI" id="CHEBI:17815"/>
        <dbReference type="ChEBI" id="CHEBI:30616"/>
        <dbReference type="ChEBI" id="CHEBI:58608"/>
        <dbReference type="ChEBI" id="CHEBI:456216"/>
        <dbReference type="EC" id="2.7.1.107"/>
    </reaction>
</comment>
<dbReference type="GO" id="GO:0008270">
    <property type="term" value="F:zinc ion binding"/>
    <property type="evidence" value="ECO:0007669"/>
    <property type="project" value="UniProtKB-KW"/>
</dbReference>
<dbReference type="SUPFAM" id="SSF54236">
    <property type="entry name" value="Ubiquitin-like"/>
    <property type="match status" value="1"/>
</dbReference>
<evidence type="ECO:0000256" key="14">
    <source>
        <dbReference type="SAM" id="MobiDB-lite"/>
    </source>
</evidence>
<dbReference type="PROSITE" id="PS50081">
    <property type="entry name" value="ZF_DAG_PE_2"/>
    <property type="match status" value="3"/>
</dbReference>
<dbReference type="FunFam" id="3.40.50.10330:FF:000011">
    <property type="entry name" value="Diacylglycerol kinase"/>
    <property type="match status" value="1"/>
</dbReference>
<evidence type="ECO:0000256" key="13">
    <source>
        <dbReference type="RuleBase" id="RU361128"/>
    </source>
</evidence>
<proteinExistence type="inferred from homology"/>
<dbReference type="Gene3D" id="3.40.50.10330">
    <property type="entry name" value="Probable inorganic polyphosphate/atp-NAD kinase, domain 1"/>
    <property type="match status" value="1"/>
</dbReference>
<keyword evidence="8" id="KW-0863">Zinc-finger</keyword>
<evidence type="ECO:0000259" key="17">
    <source>
        <dbReference type="PROSITE" id="PS50200"/>
    </source>
</evidence>
<dbReference type="PANTHER" id="PTHR11255">
    <property type="entry name" value="DIACYLGLYCEROL KINASE"/>
    <property type="match status" value="1"/>
</dbReference>
<feature type="compositionally biased region" description="Polar residues" evidence="14">
    <location>
        <begin position="911"/>
        <end position="922"/>
    </location>
</feature>
<dbReference type="SMART" id="SM00045">
    <property type="entry name" value="DAGKa"/>
    <property type="match status" value="1"/>
</dbReference>
<dbReference type="SUPFAM" id="SSF111331">
    <property type="entry name" value="NAD kinase/diacylglycerol kinase-like"/>
    <property type="match status" value="1"/>
</dbReference>
<keyword evidence="10" id="KW-0862">Zinc</keyword>
<dbReference type="CDD" id="cd17111">
    <property type="entry name" value="RA1_DAGK-theta"/>
    <property type="match status" value="1"/>
</dbReference>
<dbReference type="Proteomes" id="UP000274131">
    <property type="component" value="Unassembled WGS sequence"/>
</dbReference>
<evidence type="ECO:0000259" key="15">
    <source>
        <dbReference type="PROSITE" id="PS50081"/>
    </source>
</evidence>
<evidence type="ECO:0000256" key="1">
    <source>
        <dbReference type="ARBA" id="ARBA00001383"/>
    </source>
</evidence>
<evidence type="ECO:0000256" key="4">
    <source>
        <dbReference type="ARBA" id="ARBA00022679"/>
    </source>
</evidence>
<dbReference type="InterPro" id="IPR000756">
    <property type="entry name" value="Diacylglycerol_kin_accessory"/>
</dbReference>
<feature type="compositionally biased region" description="Acidic residues" evidence="14">
    <location>
        <begin position="954"/>
        <end position="964"/>
    </location>
</feature>
<dbReference type="CDD" id="cd20804">
    <property type="entry name" value="C1_DGKtheta_typeV_rpt2"/>
    <property type="match status" value="1"/>
</dbReference>
<name>A0A0N4VH44_ENTVE</name>
<dbReference type="GO" id="GO:0004143">
    <property type="term" value="F:ATP-dependent diacylglycerol kinase activity"/>
    <property type="evidence" value="ECO:0007669"/>
    <property type="project" value="UniProtKB-EC"/>
</dbReference>
<feature type="domain" description="Ras-associating" evidence="17">
    <location>
        <begin position="305"/>
        <end position="359"/>
    </location>
</feature>